<keyword evidence="15" id="KW-1185">Reference proteome</keyword>
<evidence type="ECO:0000256" key="1">
    <source>
        <dbReference type="ARBA" id="ARBA00000681"/>
    </source>
</evidence>
<dbReference type="UniPathway" id="UPA00114"/>
<feature type="domain" description="GH11" evidence="13">
    <location>
        <begin position="44"/>
        <end position="232"/>
    </location>
</feature>
<dbReference type="Gene3D" id="2.60.120.180">
    <property type="match status" value="1"/>
</dbReference>
<dbReference type="EC" id="3.2.1.8" evidence="4 10"/>
<evidence type="ECO:0000256" key="6">
    <source>
        <dbReference type="ARBA" id="ARBA00022801"/>
    </source>
</evidence>
<evidence type="ECO:0000259" key="13">
    <source>
        <dbReference type="PROSITE" id="PS51761"/>
    </source>
</evidence>
<evidence type="ECO:0000256" key="4">
    <source>
        <dbReference type="ARBA" id="ARBA00012590"/>
    </source>
</evidence>
<dbReference type="GO" id="GO:0031176">
    <property type="term" value="F:endo-1,4-beta-xylanase activity"/>
    <property type="evidence" value="ECO:0007669"/>
    <property type="project" value="UniProtKB-UniRule"/>
</dbReference>
<protein>
    <recommendedName>
        <fullName evidence="4 10">Endo-1,4-beta-xylanase</fullName>
        <ecNumber evidence="4 10">3.2.1.8</ecNumber>
    </recommendedName>
</protein>
<keyword evidence="9 10" id="KW-0624">Polysaccharide degradation</keyword>
<dbReference type="InterPro" id="IPR013320">
    <property type="entry name" value="ConA-like_dom_sf"/>
</dbReference>
<evidence type="ECO:0000256" key="3">
    <source>
        <dbReference type="ARBA" id="ARBA00007792"/>
    </source>
</evidence>
<dbReference type="InterPro" id="IPR013319">
    <property type="entry name" value="GH11/12"/>
</dbReference>
<name>A0A6A6G2K4_9PEZI</name>
<feature type="chain" id="PRO_5025542497" description="Endo-1,4-beta-xylanase" evidence="12">
    <location>
        <begin position="20"/>
        <end position="234"/>
    </location>
</feature>
<evidence type="ECO:0000256" key="9">
    <source>
        <dbReference type="ARBA" id="ARBA00023326"/>
    </source>
</evidence>
<keyword evidence="7 10" id="KW-0119">Carbohydrate metabolism</keyword>
<dbReference type="PANTHER" id="PTHR46828:SF2">
    <property type="entry name" value="ENDO-1,4-BETA-XYLANASE A-RELATED"/>
    <property type="match status" value="1"/>
</dbReference>
<dbReference type="OrthoDB" id="2115822at2759"/>
<gene>
    <name evidence="14" type="ORF">BDZ85DRAFT_224080</name>
</gene>
<dbReference type="GO" id="GO:0045493">
    <property type="term" value="P:xylan catabolic process"/>
    <property type="evidence" value="ECO:0007669"/>
    <property type="project" value="UniProtKB-UniRule"/>
</dbReference>
<evidence type="ECO:0000256" key="8">
    <source>
        <dbReference type="ARBA" id="ARBA00023295"/>
    </source>
</evidence>
<dbReference type="PROSITE" id="PS00777">
    <property type="entry name" value="GH11_2"/>
    <property type="match status" value="1"/>
</dbReference>
<evidence type="ECO:0000256" key="5">
    <source>
        <dbReference type="ARBA" id="ARBA00022651"/>
    </source>
</evidence>
<evidence type="ECO:0000313" key="14">
    <source>
        <dbReference type="EMBL" id="KAF2219942.1"/>
    </source>
</evidence>
<dbReference type="InterPro" id="IPR001137">
    <property type="entry name" value="Glyco_hydro_11"/>
</dbReference>
<comment type="pathway">
    <text evidence="2 10 11">Glycan degradation; xylan degradation.</text>
</comment>
<dbReference type="Pfam" id="PF00457">
    <property type="entry name" value="Glyco_hydro_11"/>
    <property type="match status" value="1"/>
</dbReference>
<dbReference type="Proteomes" id="UP000799538">
    <property type="component" value="Unassembled WGS sequence"/>
</dbReference>
<dbReference type="SUPFAM" id="SSF49899">
    <property type="entry name" value="Concanavalin A-like lectins/glucanases"/>
    <property type="match status" value="1"/>
</dbReference>
<dbReference type="InterPro" id="IPR033123">
    <property type="entry name" value="GH11_dom"/>
</dbReference>
<evidence type="ECO:0000256" key="10">
    <source>
        <dbReference type="PROSITE-ProRule" id="PRU01097"/>
    </source>
</evidence>
<evidence type="ECO:0000256" key="11">
    <source>
        <dbReference type="RuleBase" id="RU362015"/>
    </source>
</evidence>
<keyword evidence="6 10" id="KW-0378">Hydrolase</keyword>
<feature type="active site" description="Proton donor" evidence="10">
    <location>
        <position position="219"/>
    </location>
</feature>
<comment type="catalytic activity">
    <reaction evidence="1 10 11">
        <text>Endohydrolysis of (1-&gt;4)-beta-D-xylosidic linkages in xylans.</text>
        <dbReference type="EC" id="3.2.1.8"/>
    </reaction>
</comment>
<dbReference type="AlphaFoldDB" id="A0A6A6G2K4"/>
<dbReference type="FunFam" id="2.60.120.180:FF:000001">
    <property type="entry name" value="Endo-1,4-beta-xylanase"/>
    <property type="match status" value="1"/>
</dbReference>
<sequence>MVSFKTLFCTLTAAVSVLAAPTDVLTERDDAAEVYNATLLSKRQSTSNSVGTHNGYFYSWWTDGGGRAQYSNLEGSRYTVSWTNTGNFVGGKGWNPGNGRTINYGGRFSPSGNGYLAIYGWTRNPLVEYYVIESYGTYNPASGASYRGTVNTDGGTYNIYVSTRTNQPSIDGTQTFRQYWSVRTAKRVGGSVTMQNHFNAWARYGLNLGTHYYQIVATEGYQSSGSSDIYAQTS</sequence>
<evidence type="ECO:0000256" key="2">
    <source>
        <dbReference type="ARBA" id="ARBA00004851"/>
    </source>
</evidence>
<evidence type="ECO:0000256" key="7">
    <source>
        <dbReference type="ARBA" id="ARBA00023277"/>
    </source>
</evidence>
<organism evidence="14 15">
    <name type="scientific">Elsinoe ampelina</name>
    <dbReference type="NCBI Taxonomy" id="302913"/>
    <lineage>
        <taxon>Eukaryota</taxon>
        <taxon>Fungi</taxon>
        <taxon>Dikarya</taxon>
        <taxon>Ascomycota</taxon>
        <taxon>Pezizomycotina</taxon>
        <taxon>Dothideomycetes</taxon>
        <taxon>Dothideomycetidae</taxon>
        <taxon>Myriangiales</taxon>
        <taxon>Elsinoaceae</taxon>
        <taxon>Elsinoe</taxon>
    </lineage>
</organism>
<keyword evidence="5 10" id="KW-0858">Xylan degradation</keyword>
<dbReference type="InterPro" id="IPR018208">
    <property type="entry name" value="GH11_AS_1"/>
</dbReference>
<keyword evidence="12" id="KW-0732">Signal</keyword>
<dbReference type="PROSITE" id="PS51761">
    <property type="entry name" value="GH11_3"/>
    <property type="match status" value="1"/>
</dbReference>
<evidence type="ECO:0000313" key="15">
    <source>
        <dbReference type="Proteomes" id="UP000799538"/>
    </source>
</evidence>
<feature type="signal peptide" evidence="12">
    <location>
        <begin position="1"/>
        <end position="19"/>
    </location>
</feature>
<feature type="active site" description="Nucleophile" evidence="10">
    <location>
        <position position="128"/>
    </location>
</feature>
<dbReference type="PRINTS" id="PR00911">
    <property type="entry name" value="GLHYDRLASE11"/>
</dbReference>
<keyword evidence="8 10" id="KW-0326">Glycosidase</keyword>
<proteinExistence type="inferred from homology"/>
<reference evidence="15" key="1">
    <citation type="journal article" date="2020" name="Stud. Mycol.">
        <title>101 Dothideomycetes genomes: A test case for predicting lifestyles and emergence of pathogens.</title>
        <authorList>
            <person name="Haridas S."/>
            <person name="Albert R."/>
            <person name="Binder M."/>
            <person name="Bloem J."/>
            <person name="LaButti K."/>
            <person name="Salamov A."/>
            <person name="Andreopoulos B."/>
            <person name="Baker S."/>
            <person name="Barry K."/>
            <person name="Bills G."/>
            <person name="Bluhm B."/>
            <person name="Cannon C."/>
            <person name="Castanera R."/>
            <person name="Culley D."/>
            <person name="Daum C."/>
            <person name="Ezra D."/>
            <person name="Gonzalez J."/>
            <person name="Henrissat B."/>
            <person name="Kuo A."/>
            <person name="Liang C."/>
            <person name="Lipzen A."/>
            <person name="Lutzoni F."/>
            <person name="Magnuson J."/>
            <person name="Mondo S."/>
            <person name="Nolan M."/>
            <person name="Ohm R."/>
            <person name="Pangilinan J."/>
            <person name="Park H.-J."/>
            <person name="Ramirez L."/>
            <person name="Alfaro M."/>
            <person name="Sun H."/>
            <person name="Tritt A."/>
            <person name="Yoshinaga Y."/>
            <person name="Zwiers L.-H."/>
            <person name="Turgeon B."/>
            <person name="Goodwin S."/>
            <person name="Spatafora J."/>
            <person name="Crous P."/>
            <person name="Grigoriev I."/>
        </authorList>
    </citation>
    <scope>NUCLEOTIDE SEQUENCE [LARGE SCALE GENOMIC DNA]</scope>
    <source>
        <strain evidence="15">CECT 20119</strain>
    </source>
</reference>
<comment type="similarity">
    <text evidence="3 10 11">Belongs to the glycosyl hydrolase 11 (cellulase G) family.</text>
</comment>
<accession>A0A6A6G2K4</accession>
<dbReference type="PROSITE" id="PS00776">
    <property type="entry name" value="GH11_1"/>
    <property type="match status" value="1"/>
</dbReference>
<dbReference type="InterPro" id="IPR033119">
    <property type="entry name" value="GH11_AS_2"/>
</dbReference>
<dbReference type="EMBL" id="ML992514">
    <property type="protein sequence ID" value="KAF2219942.1"/>
    <property type="molecule type" value="Genomic_DNA"/>
</dbReference>
<evidence type="ECO:0000256" key="12">
    <source>
        <dbReference type="SAM" id="SignalP"/>
    </source>
</evidence>
<dbReference type="PANTHER" id="PTHR46828">
    <property type="entry name" value="ENDO-1,4-BETA-XYLANASE A-RELATED"/>
    <property type="match status" value="1"/>
</dbReference>